<name>A0A162T8Y9_9CLOT</name>
<keyword evidence="4" id="KW-1185">Reference proteome</keyword>
<dbReference type="EMBL" id="LWAE01000002">
    <property type="protein sequence ID" value="KZL92367.1"/>
    <property type="molecule type" value="Genomic_DNA"/>
</dbReference>
<reference evidence="3 4" key="1">
    <citation type="submission" date="2016-04" db="EMBL/GenBank/DDBJ databases">
        <title>Genome sequence of Clostridium magnum DSM 2767.</title>
        <authorList>
            <person name="Poehlein A."/>
            <person name="Uhlig R."/>
            <person name="Fischer R."/>
            <person name="Bahl H."/>
            <person name="Daniel R."/>
        </authorList>
    </citation>
    <scope>NUCLEOTIDE SEQUENCE [LARGE SCALE GENOMIC DNA]</scope>
    <source>
        <strain evidence="3 4">DSM 2767</strain>
    </source>
</reference>
<dbReference type="InterPro" id="IPR026444">
    <property type="entry name" value="Secre_tail"/>
</dbReference>
<dbReference type="Pfam" id="PF04122">
    <property type="entry name" value="CW_binding_2"/>
    <property type="match status" value="1"/>
</dbReference>
<dbReference type="Pfam" id="PF16472">
    <property type="entry name" value="DUF5050"/>
    <property type="match status" value="1"/>
</dbReference>
<evidence type="ECO:0000259" key="2">
    <source>
        <dbReference type="Pfam" id="PF16472"/>
    </source>
</evidence>
<dbReference type="NCBIfam" id="TIGR04183">
    <property type="entry name" value="Por_Secre_tail"/>
    <property type="match status" value="1"/>
</dbReference>
<dbReference type="EC" id="3.5.1.28" evidence="3"/>
<feature type="domain" description="Bacterial Ig-like" evidence="1">
    <location>
        <begin position="131"/>
        <end position="187"/>
    </location>
</feature>
<protein>
    <submittedName>
        <fullName evidence="3">N-acetylmuramoyl-L-alanine amidase LytC</fullName>
        <ecNumber evidence="3">3.5.1.28</ecNumber>
    </submittedName>
</protein>
<dbReference type="Gene3D" id="2.120.10.30">
    <property type="entry name" value="TolB, C-terminal domain"/>
    <property type="match status" value="1"/>
</dbReference>
<dbReference type="GO" id="GO:0008745">
    <property type="term" value="F:N-acetylmuramoyl-L-alanine amidase activity"/>
    <property type="evidence" value="ECO:0007669"/>
    <property type="project" value="UniProtKB-EC"/>
</dbReference>
<feature type="domain" description="Prolow-density lipoprotein receptor-related protein 1-like beta-propeller" evidence="2">
    <location>
        <begin position="203"/>
        <end position="457"/>
    </location>
</feature>
<dbReference type="Pfam" id="PF07532">
    <property type="entry name" value="Big_4"/>
    <property type="match status" value="1"/>
</dbReference>
<dbReference type="SUPFAM" id="SSF89260">
    <property type="entry name" value="Collagen-binding domain"/>
    <property type="match status" value="1"/>
</dbReference>
<dbReference type="InterPro" id="IPR032485">
    <property type="entry name" value="LRP1-like_beta_prop"/>
</dbReference>
<proteinExistence type="predicted"/>
<evidence type="ECO:0000259" key="1">
    <source>
        <dbReference type="Pfam" id="PF07532"/>
    </source>
</evidence>
<dbReference type="OrthoDB" id="1676127at2"/>
<comment type="caution">
    <text evidence="3">The sequence shown here is derived from an EMBL/GenBank/DDBJ whole genome shotgun (WGS) entry which is preliminary data.</text>
</comment>
<dbReference type="InterPro" id="IPR011042">
    <property type="entry name" value="6-blade_b-propeller_TolB-like"/>
</dbReference>
<dbReference type="Proteomes" id="UP000076603">
    <property type="component" value="Unassembled WGS sequence"/>
</dbReference>
<dbReference type="Gene3D" id="2.30.30.100">
    <property type="match status" value="1"/>
</dbReference>
<dbReference type="AlphaFoldDB" id="A0A162T8Y9"/>
<accession>A0A162T8Y9</accession>
<sequence>MKNAYIVGGTGVISAAVETQLDDLGVAWTRLAGSNRYETSVKVAETLGTDNGIVVASGENFPDALSGSVLAANLNSPIILTDSTLPNDTSDYLKEQNSERISLLGGTGAISKDVESSLQSAVNYSAIDRVDDISDYVFVSHNYNFPTRVLAAYEDGTTRLVPVTWNSYNIDTSKIGTYSFEGTLAGYKNKVKLTVKVTLENGNLRGNPALNSFLVSYKDNIYYTRIDGNTVLSKIGSESAEPTRVLNGLIGYVSIVNDKIYFTNGANDNNLFKSNLDGSEQTKLTTEGASPFLVVDHWIYASNRKNEFYKMNTDGSNKVLLGTEFAYNMLIDGNYLYYQNGSDGDSIYKMDINTNRKTKIIDAKVSSMNIIDGWIYYSNFNDGKKLYKIKTDGTENIKLSEDSISYLTVYNGWIYYSNDSDSQKLYRIRTDGTDRVKFVDESCGVITALGDYIIYSTTISPFIGKIAQIDGRTAGRFAIPDVFDQQPNDSIESAITFPAGGGWSSPNDNAPAVYGSLQSNDSDFYRITPNNELNFNLLFNSSDILSNAVISIMDKSGRVIYSTQTESDGYAELSVKLAAGTYYIKVSALDGSTIESGNYKIDGWFTSN</sequence>
<dbReference type="Gene3D" id="3.40.50.12090">
    <property type="match status" value="2"/>
</dbReference>
<dbReference type="PANTHER" id="PTHR32256:SF17">
    <property type="entry name" value="EGF-LIKE DOMAIN-CONTAINING PROTEIN"/>
    <property type="match status" value="1"/>
</dbReference>
<dbReference type="STRING" id="1121326.CLMAG_21760"/>
<evidence type="ECO:0000313" key="4">
    <source>
        <dbReference type="Proteomes" id="UP000076603"/>
    </source>
</evidence>
<dbReference type="InterPro" id="IPR053369">
    <property type="entry name" value="SrfA-induced_signal"/>
</dbReference>
<dbReference type="Gene3D" id="2.60.120.380">
    <property type="match status" value="1"/>
</dbReference>
<dbReference type="InterPro" id="IPR011081">
    <property type="entry name" value="Big_4"/>
</dbReference>
<organism evidence="3 4">
    <name type="scientific">Clostridium magnum DSM 2767</name>
    <dbReference type="NCBI Taxonomy" id="1121326"/>
    <lineage>
        <taxon>Bacteria</taxon>
        <taxon>Bacillati</taxon>
        <taxon>Bacillota</taxon>
        <taxon>Clostridia</taxon>
        <taxon>Eubacteriales</taxon>
        <taxon>Clostridiaceae</taxon>
        <taxon>Clostridium</taxon>
    </lineage>
</organism>
<keyword evidence="3" id="KW-0378">Hydrolase</keyword>
<dbReference type="PATRIC" id="fig|1121326.3.peg.2168"/>
<evidence type="ECO:0000313" key="3">
    <source>
        <dbReference type="EMBL" id="KZL92367.1"/>
    </source>
</evidence>
<dbReference type="InterPro" id="IPR007253">
    <property type="entry name" value="Cell_wall-bd_2"/>
</dbReference>
<dbReference type="SUPFAM" id="SSF63825">
    <property type="entry name" value="YWTD domain"/>
    <property type="match status" value="1"/>
</dbReference>
<dbReference type="PANTHER" id="PTHR32256">
    <property type="match status" value="1"/>
</dbReference>
<gene>
    <name evidence="3" type="primary">lytC_11</name>
    <name evidence="3" type="ORF">CLMAG_21760</name>
</gene>